<evidence type="ECO:0000313" key="1">
    <source>
        <dbReference type="EMBL" id="GDY41470.1"/>
    </source>
</evidence>
<evidence type="ECO:0008006" key="3">
    <source>
        <dbReference type="Google" id="ProtNLM"/>
    </source>
</evidence>
<organism evidence="1 2">
    <name type="scientific">Streptomyces antimycoticus</name>
    <dbReference type="NCBI Taxonomy" id="68175"/>
    <lineage>
        <taxon>Bacteria</taxon>
        <taxon>Bacillati</taxon>
        <taxon>Actinomycetota</taxon>
        <taxon>Actinomycetes</taxon>
        <taxon>Kitasatosporales</taxon>
        <taxon>Streptomycetaceae</taxon>
        <taxon>Streptomyces</taxon>
        <taxon>Streptomyces violaceusniger group</taxon>
    </lineage>
</organism>
<reference evidence="1 2" key="1">
    <citation type="journal article" date="2020" name="Int. J. Syst. Evol. Microbiol.">
        <title>Reclassification of Streptomyces castelarensis and Streptomyces sporoclivatus as later heterotypic synonyms of Streptomyces antimycoticus.</title>
        <authorList>
            <person name="Komaki H."/>
            <person name="Tamura T."/>
        </authorList>
    </citation>
    <scope>NUCLEOTIDE SEQUENCE [LARGE SCALE GENOMIC DNA]</scope>
    <source>
        <strain evidence="1 2">NBRC 12839</strain>
    </source>
</reference>
<accession>A0A4D4K317</accession>
<dbReference type="Proteomes" id="UP000299290">
    <property type="component" value="Unassembled WGS sequence"/>
</dbReference>
<protein>
    <recommendedName>
        <fullName evidence="3">Recombinase XerD</fullName>
    </recommendedName>
</protein>
<keyword evidence="2" id="KW-1185">Reference proteome</keyword>
<proteinExistence type="predicted"/>
<dbReference type="EMBL" id="BJHV01000001">
    <property type="protein sequence ID" value="GDY41470.1"/>
    <property type="molecule type" value="Genomic_DNA"/>
</dbReference>
<dbReference type="AlphaFoldDB" id="A0A4D4K317"/>
<gene>
    <name evidence="1" type="ORF">SANT12839_023520</name>
</gene>
<name>A0A4D4K317_9ACTN</name>
<sequence>MLCRACFATHPDSRRPCRRCADVTRLHHRGLCPSCALADLLDHLLAGPDGTVPSRLGPVAACLMRGEPTPMLRWLQTHPGPPAALKAMAASGEPVTHRLLDGLRPAATVAYLRAALVADGVLPPRDEQLATLERWLPRELARLETAVDRQAVHSFATWHHFKRLRRLPSTTPTTYYQALSARRDIQAATALARWLRDRGTSLADATQHDIDAWLTGTYYLRYVASTFVSWAVAHRRAQTIAIPRTSGDGPMPVIGHDRRWALVRRLLHGADLPAATRVAGLLLLLYAQPVSRAARLRLGQVTRTGDAVYLALGSVPTALPAPLAKLVLDLVGRRHGHGTLGRSPDHPWLIPGLSAGEPISAARLTISLNKLGIRARPARNTTLIELTVDLPPVVLARLLGLNINSAERWAAEAAASRTTYATALARRPDPRP</sequence>
<comment type="caution">
    <text evidence="1">The sequence shown here is derived from an EMBL/GenBank/DDBJ whole genome shotgun (WGS) entry which is preliminary data.</text>
</comment>
<evidence type="ECO:0000313" key="2">
    <source>
        <dbReference type="Proteomes" id="UP000299290"/>
    </source>
</evidence>